<evidence type="ECO:0000313" key="6">
    <source>
        <dbReference type="EMBL" id="PVU91993.1"/>
    </source>
</evidence>
<dbReference type="GO" id="GO:0019441">
    <property type="term" value="P:L-tryptophan catabolic process to kynurenine"/>
    <property type="evidence" value="ECO:0007669"/>
    <property type="project" value="InterPro"/>
</dbReference>
<evidence type="ECO:0000256" key="3">
    <source>
        <dbReference type="ARBA" id="ARBA00023004"/>
    </source>
</evidence>
<evidence type="ECO:0000313" key="7">
    <source>
        <dbReference type="Proteomes" id="UP000245699"/>
    </source>
</evidence>
<comment type="similarity">
    <text evidence="1">Belongs to the indoleamine 2,3-dioxygenase family.</text>
</comment>
<keyword evidence="2 4" id="KW-0479">Metal-binding</keyword>
<feature type="binding site" description="proximal binding residue" evidence="4">
    <location>
        <position position="406"/>
    </location>
    <ligand>
        <name>heme b</name>
        <dbReference type="ChEBI" id="CHEBI:60344"/>
    </ligand>
    <ligandPart>
        <name>Fe</name>
        <dbReference type="ChEBI" id="CHEBI:18248"/>
    </ligandPart>
</feature>
<dbReference type="SUPFAM" id="SSF140959">
    <property type="entry name" value="Indolic compounds 2,3-dioxygenase-like"/>
    <property type="match status" value="1"/>
</dbReference>
<protein>
    <recommendedName>
        <fullName evidence="8">Indoleamine 2,3-dioxygenase</fullName>
    </recommendedName>
</protein>
<dbReference type="GO" id="GO:0020037">
    <property type="term" value="F:heme binding"/>
    <property type="evidence" value="ECO:0007669"/>
    <property type="project" value="InterPro"/>
</dbReference>
<dbReference type="STRING" id="61424.A0A2T9YI38"/>
<comment type="caution">
    <text evidence="6">The sequence shown here is derived from an EMBL/GenBank/DDBJ whole genome shotgun (WGS) entry which is preliminary data.</text>
</comment>
<dbReference type="OrthoDB" id="540174at2759"/>
<dbReference type="EMBL" id="MBFT01000389">
    <property type="protein sequence ID" value="PVU91993.1"/>
    <property type="molecule type" value="Genomic_DNA"/>
</dbReference>
<dbReference type="GO" id="GO:0046872">
    <property type="term" value="F:metal ion binding"/>
    <property type="evidence" value="ECO:0007669"/>
    <property type="project" value="UniProtKB-KW"/>
</dbReference>
<dbReference type="PANTHER" id="PTHR28657">
    <property type="entry name" value="INDOLEAMINE 2,3-DIOXYGENASE"/>
    <property type="match status" value="1"/>
</dbReference>
<evidence type="ECO:0008006" key="8">
    <source>
        <dbReference type="Google" id="ProtNLM"/>
    </source>
</evidence>
<keyword evidence="7" id="KW-1185">Reference proteome</keyword>
<dbReference type="Pfam" id="PF01231">
    <property type="entry name" value="IDO"/>
    <property type="match status" value="1"/>
</dbReference>
<evidence type="ECO:0000256" key="2">
    <source>
        <dbReference type="ARBA" id="ARBA00022723"/>
    </source>
</evidence>
<evidence type="ECO:0000256" key="4">
    <source>
        <dbReference type="PIRSR" id="PIRSR600898-1"/>
    </source>
</evidence>
<name>A0A2T9YI38_9FUNG</name>
<dbReference type="Proteomes" id="UP000245699">
    <property type="component" value="Unassembled WGS sequence"/>
</dbReference>
<dbReference type="PANTHER" id="PTHR28657:SF5">
    <property type="entry name" value="INDOLEAMINE 2,3-DIOXYGENASE"/>
    <property type="match status" value="1"/>
</dbReference>
<sequence>MPQSLKEYDVSESFGFLSDDVPLKRLEDEYYEPWELIISDFVNYQLSGRFREKILELPILSLDRLKTLPNYKRAYTALSFMVNGYVWCLHEKPEERLPKSLAIPFSQISEYFDISPITTNAAVVLWNWKTLDKRDDMMNLNNLATIFSFTGSPDEAWFYLVSTAIECRGGEAIKCSRKILNSIHNNNPDGIIEGIDGLSGVIKDFIKLLSRMYERNDPHMFYWKTRPYLAGWENMESAGLKNGVLYEGTYELDTTKDAASQHEQEMKHYKKLSGGSAAQSSILQVIDIILGIRHYNDDDTDEQNGTETVKAPGNPYLLRMRDYMPGQHRKFLIDLERVCKLREYVIVNTIDVSNVNNEKFSESIEVLDNINESKTTKGQFSKEKQKELLKSYNKCVSTLKAFRDSHITLVRTYIVDPAIKSRNSTPAVSPKIPAKPPIDFEAETNKSVEQNGIKPETNGIHLNGKESDLKPLNGTDRAKSEPKAQNNRSFEHGLAKVVEDNETVLGTGGTDAIGFLKKIRDETTESRLK</sequence>
<accession>A0A2T9YI38</accession>
<dbReference type="Gene3D" id="1.20.58.480">
    <property type="match status" value="2"/>
</dbReference>
<evidence type="ECO:0000256" key="5">
    <source>
        <dbReference type="SAM" id="MobiDB-lite"/>
    </source>
</evidence>
<proteinExistence type="inferred from homology"/>
<feature type="region of interest" description="Disordered" evidence="5">
    <location>
        <begin position="451"/>
        <end position="495"/>
    </location>
</feature>
<keyword evidence="3 4" id="KW-0408">Iron</keyword>
<dbReference type="AlphaFoldDB" id="A0A2T9YI38"/>
<dbReference type="GO" id="GO:0033754">
    <property type="term" value="F:indoleamine 2,3-dioxygenase activity"/>
    <property type="evidence" value="ECO:0007669"/>
    <property type="project" value="TreeGrafter"/>
</dbReference>
<gene>
    <name evidence="6" type="ORF">BB559_003893</name>
</gene>
<dbReference type="InterPro" id="IPR000898">
    <property type="entry name" value="Indolamine_dOase"/>
</dbReference>
<dbReference type="PROSITE" id="PS00876">
    <property type="entry name" value="IDO_1"/>
    <property type="match status" value="1"/>
</dbReference>
<dbReference type="InterPro" id="IPR037217">
    <property type="entry name" value="Trp/Indoleamine_2_3_dOase-like"/>
</dbReference>
<dbReference type="GO" id="GO:0034354">
    <property type="term" value="P:'de novo' NAD+ biosynthetic process from L-tryptophan"/>
    <property type="evidence" value="ECO:0007669"/>
    <property type="project" value="TreeGrafter"/>
</dbReference>
<keyword evidence="4" id="KW-0349">Heme</keyword>
<organism evidence="6 7">
    <name type="scientific">Furculomyces boomerangus</name>
    <dbReference type="NCBI Taxonomy" id="61424"/>
    <lineage>
        <taxon>Eukaryota</taxon>
        <taxon>Fungi</taxon>
        <taxon>Fungi incertae sedis</taxon>
        <taxon>Zoopagomycota</taxon>
        <taxon>Kickxellomycotina</taxon>
        <taxon>Harpellomycetes</taxon>
        <taxon>Harpellales</taxon>
        <taxon>Harpellaceae</taxon>
        <taxon>Furculomyces</taxon>
    </lineage>
</organism>
<dbReference type="GO" id="GO:0005737">
    <property type="term" value="C:cytoplasm"/>
    <property type="evidence" value="ECO:0007669"/>
    <property type="project" value="TreeGrafter"/>
</dbReference>
<evidence type="ECO:0000256" key="1">
    <source>
        <dbReference type="ARBA" id="ARBA00007119"/>
    </source>
</evidence>
<reference evidence="6 7" key="1">
    <citation type="journal article" date="2018" name="MBio">
        <title>Comparative Genomics Reveals the Core Gene Toolbox for the Fungus-Insect Symbiosis.</title>
        <authorList>
            <person name="Wang Y."/>
            <person name="Stata M."/>
            <person name="Wang W."/>
            <person name="Stajich J.E."/>
            <person name="White M.M."/>
            <person name="Moncalvo J.M."/>
        </authorList>
    </citation>
    <scope>NUCLEOTIDE SEQUENCE [LARGE SCALE GENOMIC DNA]</scope>
    <source>
        <strain evidence="6 7">AUS-77-4</strain>
    </source>
</reference>